<dbReference type="KEGG" id="tpv:TP02_0164"/>
<comment type="caution">
    <text evidence="1">The sequence shown here is derived from an EMBL/GenBank/DDBJ whole genome shotgun (WGS) entry which is preliminary data.</text>
</comment>
<dbReference type="InParanoid" id="Q4N5X8"/>
<reference evidence="1 2" key="1">
    <citation type="journal article" date="2005" name="Science">
        <title>Genome sequence of Theileria parva, a bovine pathogen that transforms lymphocytes.</title>
        <authorList>
            <person name="Gardner M.J."/>
            <person name="Bishop R."/>
            <person name="Shah T."/>
            <person name="de Villiers E.P."/>
            <person name="Carlton J.M."/>
            <person name="Hall N."/>
            <person name="Ren Q."/>
            <person name="Paulsen I.T."/>
            <person name="Pain A."/>
            <person name="Berriman M."/>
            <person name="Wilson R.J.M."/>
            <person name="Sato S."/>
            <person name="Ralph S.A."/>
            <person name="Mann D.J."/>
            <person name="Xiong Z."/>
            <person name="Shallom S.J."/>
            <person name="Weidman J."/>
            <person name="Jiang L."/>
            <person name="Lynn J."/>
            <person name="Weaver B."/>
            <person name="Shoaibi A."/>
            <person name="Domingo A.R."/>
            <person name="Wasawo D."/>
            <person name="Crabtree J."/>
            <person name="Wortman J.R."/>
            <person name="Haas B."/>
            <person name="Angiuoli S.V."/>
            <person name="Creasy T.H."/>
            <person name="Lu C."/>
            <person name="Suh B."/>
            <person name="Silva J.C."/>
            <person name="Utterback T.R."/>
            <person name="Feldblyum T.V."/>
            <person name="Pertea M."/>
            <person name="Allen J."/>
            <person name="Nierman W.C."/>
            <person name="Taracha E.L.N."/>
            <person name="Salzberg S.L."/>
            <person name="White O.R."/>
            <person name="Fitzhugh H.A."/>
            <person name="Morzaria S."/>
            <person name="Venter J.C."/>
            <person name="Fraser C.M."/>
            <person name="Nene V."/>
        </authorList>
    </citation>
    <scope>NUCLEOTIDE SEQUENCE [LARGE SCALE GENOMIC DNA]</scope>
    <source>
        <strain evidence="1 2">Muguga</strain>
    </source>
</reference>
<dbReference type="VEuPathDB" id="PiroplasmaDB:TpMuguga_02g00164"/>
<dbReference type="eggNOG" id="ENOG502TN79">
    <property type="taxonomic scope" value="Eukaryota"/>
</dbReference>
<dbReference type="AlphaFoldDB" id="Q4N5X8"/>
<dbReference type="RefSeq" id="XP_764728.1">
    <property type="nucleotide sequence ID" value="XM_759635.1"/>
</dbReference>
<dbReference type="GeneID" id="3502135"/>
<name>Q4N5X8_THEPA</name>
<sequence length="898" mass="104774">MTRIYQLESYVNKFTSLHIWRFCEYLRLERKFIRFPRIFERQNPSIVSKDAVNLHDQNTGFTNFLKSLDSLVTSRELTLNSFNSLINKFEPSIADDSEHLSRVLESYSTETLLLMLDSVTFNQSHVSRNFNVFLDNLAKVLSKRFFTLENDQFVENLSYTFNIVRRINQKSEPVQSLINAVNKCLRVKVDYLIEKGIFTESFRLCCYTLDPKSVYTIVHSILHKLHLFTPEDFANLPKFLLDFKIRDGVILTNILQHSVISPINTFNSDLFEKFVKNISIFDQFHDTKEISFRPSVTYLQMLRDKLDSYDRRELFFILSSVPGINFDKLARKRCKELVSQILERIGVYKGNKFNTIAHLDNEELVSLIKYLNKANFAHQSGDNFIKSLLNPQSDAELTLADSTQSEQSEQNEHEQLIGNEFGKELSERFVKEISQASKSPDFCETFKNFKAVESLLFLLDRLMISGVDKFYTDSLLVSFKSILSMLSSCVESNILPFFTNISRLNMELLTEISREMYKIGNPRDLRVFEKGLRFKLLHLKRNPDPLEYSNTITELGEFYALKGEVSSENFKLILKVLDLIQRFSSLAQEFKEFKEFKDFKEEFKESKKEFKKEIREEFGQYGADFEASFDKFLSLAREFVEKDPTLINFTTWKLLSKIAGNSKFKPKIDQLTRLSVTELKLPQLFGLFMYNLKTAKLSCEDSNLNINSPDLNPLESVKDQISEKLERLVQILQEKFTQRVCVTDGEIRKINPWMSEKGVKLLFKMPTEPLDMFLYEKCPEINQIFNLNTQGLADSTHVSSHVSSLYDLKMSLLVMSKQLIQEELTLNQSEYDNIRQMVVELGTRVRRAILEVEMCRPISRNIFLPKTHTKQLIKLSLNRFWRKNGNSEKFSKNSSHPS</sequence>
<protein>
    <submittedName>
        <fullName evidence="1">Uncharacterized protein</fullName>
    </submittedName>
</protein>
<proteinExistence type="predicted"/>
<gene>
    <name evidence="1" type="ordered locus">TP02_0164</name>
</gene>
<dbReference type="OMA" id="VEMCRPI"/>
<dbReference type="Proteomes" id="UP000001949">
    <property type="component" value="Unassembled WGS sequence"/>
</dbReference>
<evidence type="ECO:0000313" key="1">
    <source>
        <dbReference type="EMBL" id="EAN32445.1"/>
    </source>
</evidence>
<accession>Q4N5X8</accession>
<dbReference type="EMBL" id="AAGK01000002">
    <property type="protein sequence ID" value="EAN32445.1"/>
    <property type="molecule type" value="Genomic_DNA"/>
</dbReference>
<evidence type="ECO:0000313" key="2">
    <source>
        <dbReference type="Proteomes" id="UP000001949"/>
    </source>
</evidence>
<organism evidence="1 2">
    <name type="scientific">Theileria parva</name>
    <name type="common">East coast fever infection agent</name>
    <dbReference type="NCBI Taxonomy" id="5875"/>
    <lineage>
        <taxon>Eukaryota</taxon>
        <taxon>Sar</taxon>
        <taxon>Alveolata</taxon>
        <taxon>Apicomplexa</taxon>
        <taxon>Aconoidasida</taxon>
        <taxon>Piroplasmida</taxon>
        <taxon>Theileriidae</taxon>
        <taxon>Theileria</taxon>
    </lineage>
</organism>
<keyword evidence="2" id="KW-1185">Reference proteome</keyword>